<reference evidence="3" key="1">
    <citation type="submission" date="2021-02" db="EMBL/GenBank/DDBJ databases">
        <title>First Annotated Genome of the Yellow-green Alga Tribonema minus.</title>
        <authorList>
            <person name="Mahan K.M."/>
        </authorList>
    </citation>
    <scope>NUCLEOTIDE SEQUENCE</scope>
    <source>
        <strain evidence="3">UTEX B ZZ1240</strain>
    </source>
</reference>
<dbReference type="EMBL" id="JAFCMP010000434">
    <property type="protein sequence ID" value="KAG5179932.1"/>
    <property type="molecule type" value="Genomic_DNA"/>
</dbReference>
<gene>
    <name evidence="3" type="ORF">JKP88DRAFT_280025</name>
</gene>
<sequence length="216" mass="22979">MKSATSKKSGFLFSTLFWVVLNMMIFCVLIGIASALAQQYFDGADTILFADPINIVTVFFTLLAASVGLASMIMAAVHGGSWNEESRYSSLGSNLVAFALIMLAFGFACKAIDRGFSGPSNRVKQFKTIAALDIIAGFTMLMYLLNLGLFKHREPARKLNDTQDTTTTQPHREARGAAPGAAPVTGVERGPTEGAVAGPKFAGGHELAPEERAPAV</sequence>
<feature type="transmembrane region" description="Helical" evidence="2">
    <location>
        <begin position="53"/>
        <end position="76"/>
    </location>
</feature>
<feature type="transmembrane region" description="Helical" evidence="2">
    <location>
        <begin position="12"/>
        <end position="33"/>
    </location>
</feature>
<dbReference type="PANTHER" id="PTHR33294:SF5">
    <property type="entry name" value="AWPM-19-LIKE FAMILY PROTEIN"/>
    <property type="match status" value="1"/>
</dbReference>
<keyword evidence="2" id="KW-0812">Transmembrane</keyword>
<evidence type="ECO:0000256" key="2">
    <source>
        <dbReference type="SAM" id="Phobius"/>
    </source>
</evidence>
<dbReference type="Proteomes" id="UP000664859">
    <property type="component" value="Unassembled WGS sequence"/>
</dbReference>
<dbReference type="InterPro" id="IPR008390">
    <property type="entry name" value="AWPM-19"/>
</dbReference>
<comment type="caution">
    <text evidence="3">The sequence shown here is derived from an EMBL/GenBank/DDBJ whole genome shotgun (WGS) entry which is preliminary data.</text>
</comment>
<feature type="compositionally biased region" description="Basic and acidic residues" evidence="1">
    <location>
        <begin position="207"/>
        <end position="216"/>
    </location>
</feature>
<dbReference type="PANTHER" id="PTHR33294">
    <property type="entry name" value="AWPM-19-LIKE FAMILY PROTEIN"/>
    <property type="match status" value="1"/>
</dbReference>
<name>A0A835YTU5_9STRA</name>
<evidence type="ECO:0000256" key="1">
    <source>
        <dbReference type="SAM" id="MobiDB-lite"/>
    </source>
</evidence>
<dbReference type="AlphaFoldDB" id="A0A835YTU5"/>
<evidence type="ECO:0000313" key="4">
    <source>
        <dbReference type="Proteomes" id="UP000664859"/>
    </source>
</evidence>
<keyword evidence="2" id="KW-0472">Membrane</keyword>
<evidence type="ECO:0000313" key="3">
    <source>
        <dbReference type="EMBL" id="KAG5179932.1"/>
    </source>
</evidence>
<feature type="transmembrane region" description="Helical" evidence="2">
    <location>
        <begin position="88"/>
        <end position="108"/>
    </location>
</feature>
<keyword evidence="2" id="KW-1133">Transmembrane helix</keyword>
<keyword evidence="4" id="KW-1185">Reference proteome</keyword>
<organism evidence="3 4">
    <name type="scientific">Tribonema minus</name>
    <dbReference type="NCBI Taxonomy" id="303371"/>
    <lineage>
        <taxon>Eukaryota</taxon>
        <taxon>Sar</taxon>
        <taxon>Stramenopiles</taxon>
        <taxon>Ochrophyta</taxon>
        <taxon>PX clade</taxon>
        <taxon>Xanthophyceae</taxon>
        <taxon>Tribonematales</taxon>
        <taxon>Tribonemataceae</taxon>
        <taxon>Tribonema</taxon>
    </lineage>
</organism>
<proteinExistence type="predicted"/>
<protein>
    <submittedName>
        <fullName evidence="3">Uncharacterized protein</fullName>
    </submittedName>
</protein>
<feature type="transmembrane region" description="Helical" evidence="2">
    <location>
        <begin position="128"/>
        <end position="150"/>
    </location>
</feature>
<feature type="region of interest" description="Disordered" evidence="1">
    <location>
        <begin position="158"/>
        <end position="216"/>
    </location>
</feature>
<dbReference type="OrthoDB" id="631515at2759"/>
<dbReference type="Pfam" id="PF05512">
    <property type="entry name" value="AWPM-19"/>
    <property type="match status" value="1"/>
</dbReference>
<accession>A0A835YTU5</accession>